<dbReference type="InterPro" id="IPR036397">
    <property type="entry name" value="RNaseH_sf"/>
</dbReference>
<dbReference type="SUPFAM" id="SSF53098">
    <property type="entry name" value="Ribonuclease H-like"/>
    <property type="match status" value="1"/>
</dbReference>
<evidence type="ECO:0000313" key="2">
    <source>
        <dbReference type="EMBL" id="CAG8958194.1"/>
    </source>
</evidence>
<evidence type="ECO:0000313" key="3">
    <source>
        <dbReference type="Proteomes" id="UP000696280"/>
    </source>
</evidence>
<feature type="region of interest" description="Disordered" evidence="1">
    <location>
        <begin position="332"/>
        <end position="356"/>
    </location>
</feature>
<keyword evidence="3" id="KW-1185">Reference proteome</keyword>
<reference evidence="2" key="1">
    <citation type="submission" date="2021-07" db="EMBL/GenBank/DDBJ databases">
        <authorList>
            <person name="Durling M."/>
        </authorList>
    </citation>
    <scope>NUCLEOTIDE SEQUENCE</scope>
</reference>
<dbReference type="AlphaFoldDB" id="A0A9N9L310"/>
<dbReference type="OrthoDB" id="407198at2759"/>
<sequence>MSLDKENRSEFRDNIVPTPLNCGRCDRQIVGQKYYHCLGCVKRRTWPAGEGYNLCLDCATVGIYCAYDNHAWSSRLLKRTRDGQRWVNAGDYMPPMQVRTLPHAVRKIYPARFCPPQEGWLPEEMFYDDHRFIRASDPREILIYTGGAILHRRRGGRREYAGGFAFGYRATTFARNGNMTQKGTISGRLENLGPTGRRQPFTQDRADLRAIVAALQFLPWNMDCNRGWRSLVIATASKYVVNNATKGTIPRAWETEGETPPGMELYEFTNEDLWKLMISEIRKLQEDGVQVRFWRTPKGGDYNGGIDRCVRYAQRAALGNEQEEYQIVEAADPWLPPPSPSQPESSTQTYEPLGAPDNIILHEDMRHLY</sequence>
<dbReference type="Gene3D" id="3.30.420.10">
    <property type="entry name" value="Ribonuclease H-like superfamily/Ribonuclease H"/>
    <property type="match status" value="1"/>
</dbReference>
<accession>A0A9N9L310</accession>
<organism evidence="2 3">
    <name type="scientific">Hymenoscyphus fraxineus</name>
    <dbReference type="NCBI Taxonomy" id="746836"/>
    <lineage>
        <taxon>Eukaryota</taxon>
        <taxon>Fungi</taxon>
        <taxon>Dikarya</taxon>
        <taxon>Ascomycota</taxon>
        <taxon>Pezizomycotina</taxon>
        <taxon>Leotiomycetes</taxon>
        <taxon>Helotiales</taxon>
        <taxon>Helotiaceae</taxon>
        <taxon>Hymenoscyphus</taxon>
    </lineage>
</organism>
<dbReference type="EMBL" id="CAJVRL010000081">
    <property type="protein sequence ID" value="CAG8958194.1"/>
    <property type="molecule type" value="Genomic_DNA"/>
</dbReference>
<dbReference type="GO" id="GO:0003676">
    <property type="term" value="F:nucleic acid binding"/>
    <property type="evidence" value="ECO:0007669"/>
    <property type="project" value="InterPro"/>
</dbReference>
<proteinExistence type="predicted"/>
<gene>
    <name evidence="2" type="ORF">HYFRA_00000546</name>
</gene>
<dbReference type="SUPFAM" id="SSF57850">
    <property type="entry name" value="RING/U-box"/>
    <property type="match status" value="1"/>
</dbReference>
<evidence type="ECO:0000256" key="1">
    <source>
        <dbReference type="SAM" id="MobiDB-lite"/>
    </source>
</evidence>
<evidence type="ECO:0008006" key="4">
    <source>
        <dbReference type="Google" id="ProtNLM"/>
    </source>
</evidence>
<dbReference type="Proteomes" id="UP000696280">
    <property type="component" value="Unassembled WGS sequence"/>
</dbReference>
<name>A0A9N9L310_9HELO</name>
<protein>
    <recommendedName>
        <fullName evidence="4">RNase H type-1 domain-containing protein</fullName>
    </recommendedName>
</protein>
<dbReference type="InterPro" id="IPR012337">
    <property type="entry name" value="RNaseH-like_sf"/>
</dbReference>
<comment type="caution">
    <text evidence="2">The sequence shown here is derived from an EMBL/GenBank/DDBJ whole genome shotgun (WGS) entry which is preliminary data.</text>
</comment>